<feature type="signal peptide" evidence="2">
    <location>
        <begin position="1"/>
        <end position="18"/>
    </location>
</feature>
<evidence type="ECO:0000313" key="4">
    <source>
        <dbReference type="Proteomes" id="UP001497453"/>
    </source>
</evidence>
<proteinExistence type="predicted"/>
<dbReference type="PANTHER" id="PTHR37487:SF2">
    <property type="entry name" value="EXPRESSED PROTEIN"/>
    <property type="match status" value="1"/>
</dbReference>
<dbReference type="EMBL" id="OZ037952">
    <property type="protein sequence ID" value="CAL1716517.1"/>
    <property type="molecule type" value="Genomic_DNA"/>
</dbReference>
<feature type="compositionally biased region" description="Polar residues" evidence="1">
    <location>
        <begin position="108"/>
        <end position="118"/>
    </location>
</feature>
<dbReference type="Proteomes" id="UP001497453">
    <property type="component" value="Chromosome 9"/>
</dbReference>
<dbReference type="PANTHER" id="PTHR37487">
    <property type="entry name" value="CHROMOSOME 1, WHOLE GENOME SHOTGUN SEQUENCE"/>
    <property type="match status" value="1"/>
</dbReference>
<name>A0ABP1EBE6_9APHY</name>
<evidence type="ECO:0000256" key="2">
    <source>
        <dbReference type="SAM" id="SignalP"/>
    </source>
</evidence>
<feature type="chain" id="PRO_5046063706" evidence="2">
    <location>
        <begin position="19"/>
        <end position="209"/>
    </location>
</feature>
<protein>
    <submittedName>
        <fullName evidence="3">Uncharacterized protein</fullName>
    </submittedName>
</protein>
<sequence>MKFFAVAAALVSVVPAMAQQLTINTATGIVQCQPIQFTWSGGTPPYFLALIPAAQPAAPAIKQFPTQEGTSFTWNVDLPSGSTFTVSLKDSSGATAFSDIETVNSGPDDSCLNNSASLSETGSSGPAATSGASQPASLPAATTSAGGSTGSSAPASKPASTGSSSTSASRTSSSGAAATGGADNSGALAITANTFGIAGLMGLIGAALF</sequence>
<keyword evidence="4" id="KW-1185">Reference proteome</keyword>
<reference evidence="4" key="1">
    <citation type="submission" date="2024-04" db="EMBL/GenBank/DDBJ databases">
        <authorList>
            <person name="Shaw F."/>
            <person name="Minotto A."/>
        </authorList>
    </citation>
    <scope>NUCLEOTIDE SEQUENCE [LARGE SCALE GENOMIC DNA]</scope>
</reference>
<gene>
    <name evidence="3" type="ORF">GFSPODELE1_LOCUS10785</name>
</gene>
<evidence type="ECO:0000313" key="3">
    <source>
        <dbReference type="EMBL" id="CAL1716517.1"/>
    </source>
</evidence>
<accession>A0ABP1EBE6</accession>
<evidence type="ECO:0000256" key="1">
    <source>
        <dbReference type="SAM" id="MobiDB-lite"/>
    </source>
</evidence>
<feature type="region of interest" description="Disordered" evidence="1">
    <location>
        <begin position="108"/>
        <end position="183"/>
    </location>
</feature>
<keyword evidence="2" id="KW-0732">Signal</keyword>
<organism evidence="3 4">
    <name type="scientific">Somion occarium</name>
    <dbReference type="NCBI Taxonomy" id="3059160"/>
    <lineage>
        <taxon>Eukaryota</taxon>
        <taxon>Fungi</taxon>
        <taxon>Dikarya</taxon>
        <taxon>Basidiomycota</taxon>
        <taxon>Agaricomycotina</taxon>
        <taxon>Agaricomycetes</taxon>
        <taxon>Polyporales</taxon>
        <taxon>Cerrenaceae</taxon>
        <taxon>Somion</taxon>
    </lineage>
</organism>
<feature type="compositionally biased region" description="Low complexity" evidence="1">
    <location>
        <begin position="119"/>
        <end position="183"/>
    </location>
</feature>